<reference evidence="1 2" key="1">
    <citation type="submission" date="2017-07" db="EMBL/GenBank/DDBJ databases">
        <title>Draft genome of Ochrobactrum lupini type strain LUP21.</title>
        <authorList>
            <person name="Krzyzanowska D.M."/>
            <person name="Jafra S."/>
        </authorList>
    </citation>
    <scope>NUCLEOTIDE SEQUENCE [LARGE SCALE GENOMIC DNA]</scope>
    <source>
        <strain evidence="1 2">LUP21</strain>
    </source>
</reference>
<sequence>MLSILDLPSAVLPATMARSGVPFVFRKHGLSRYLNGLLTSPEVCELASVIPIQSLNYSKRALGCDMVFA</sequence>
<dbReference type="AlphaFoldDB" id="A0A256GXE1"/>
<organism evidence="1 2">
    <name type="scientific">Brucella lupini</name>
    <dbReference type="NCBI Taxonomy" id="255457"/>
    <lineage>
        <taxon>Bacteria</taxon>
        <taxon>Pseudomonadati</taxon>
        <taxon>Pseudomonadota</taxon>
        <taxon>Alphaproteobacteria</taxon>
        <taxon>Hyphomicrobiales</taxon>
        <taxon>Brucellaceae</taxon>
        <taxon>Brucella/Ochrobactrum group</taxon>
        <taxon>Brucella</taxon>
    </lineage>
</organism>
<dbReference type="Proteomes" id="UP000216363">
    <property type="component" value="Unassembled WGS sequence"/>
</dbReference>
<comment type="caution">
    <text evidence="1">The sequence shown here is derived from an EMBL/GenBank/DDBJ whole genome shotgun (WGS) entry which is preliminary data.</text>
</comment>
<proteinExistence type="predicted"/>
<evidence type="ECO:0000313" key="2">
    <source>
        <dbReference type="Proteomes" id="UP000216363"/>
    </source>
</evidence>
<evidence type="ECO:0000313" key="1">
    <source>
        <dbReference type="EMBL" id="OYR31809.1"/>
    </source>
</evidence>
<name>A0A256GXE1_9HYPH</name>
<accession>A0A256GXE1</accession>
<protein>
    <submittedName>
        <fullName evidence="1">Uncharacterized protein</fullName>
    </submittedName>
</protein>
<dbReference type="EMBL" id="NNRN01000037">
    <property type="protein sequence ID" value="OYR31809.1"/>
    <property type="molecule type" value="Genomic_DNA"/>
</dbReference>
<gene>
    <name evidence="1" type="ORF">CES86_0853</name>
</gene>